<evidence type="ECO:0000313" key="4">
    <source>
        <dbReference type="EMBL" id="MBD8063030.1"/>
    </source>
</evidence>
<comment type="caution">
    <text evidence="4">The sequence shown here is derived from an EMBL/GenBank/DDBJ whole genome shotgun (WGS) entry which is preliminary data.</text>
</comment>
<dbReference type="NCBIfam" id="TIGR03988">
    <property type="entry name" value="antisig_RsrA"/>
    <property type="match status" value="1"/>
</dbReference>
<evidence type="ECO:0000256" key="1">
    <source>
        <dbReference type="ARBA" id="ARBA00023015"/>
    </source>
</evidence>
<organism evidence="4 5">
    <name type="scientific">Oceanitalea stevensii</name>
    <dbReference type="NCBI Taxonomy" id="2763072"/>
    <lineage>
        <taxon>Bacteria</taxon>
        <taxon>Bacillati</taxon>
        <taxon>Actinomycetota</taxon>
        <taxon>Actinomycetes</taxon>
        <taxon>Micrococcales</taxon>
        <taxon>Bogoriellaceae</taxon>
        <taxon>Georgenia</taxon>
    </lineage>
</organism>
<dbReference type="Pfam" id="PF13490">
    <property type="entry name" value="zf-HC2"/>
    <property type="match status" value="1"/>
</dbReference>
<evidence type="ECO:0000259" key="3">
    <source>
        <dbReference type="Pfam" id="PF13490"/>
    </source>
</evidence>
<reference evidence="4 5" key="1">
    <citation type="submission" date="2020-08" db="EMBL/GenBank/DDBJ databases">
        <title>A Genomic Blueprint of the Chicken Gut Microbiome.</title>
        <authorList>
            <person name="Gilroy R."/>
            <person name="Ravi A."/>
            <person name="Getino M."/>
            <person name="Pursley I."/>
            <person name="Horton D.L."/>
            <person name="Alikhan N.-F."/>
            <person name="Baker D."/>
            <person name="Gharbi K."/>
            <person name="Hall N."/>
            <person name="Watson M."/>
            <person name="Adriaenssens E.M."/>
            <person name="Foster-Nyarko E."/>
            <person name="Jarju S."/>
            <person name="Secka A."/>
            <person name="Antonio M."/>
            <person name="Oren A."/>
            <person name="Chaudhuri R."/>
            <person name="La Ragione R.M."/>
            <person name="Hildebrand F."/>
            <person name="Pallen M.J."/>
        </authorList>
    </citation>
    <scope>NUCLEOTIDE SEQUENCE [LARGE SCALE GENOMIC DNA]</scope>
    <source>
        <strain evidence="4 5">Sa1BUA1</strain>
    </source>
</reference>
<dbReference type="EMBL" id="JACSPO010000007">
    <property type="protein sequence ID" value="MBD8063030.1"/>
    <property type="molecule type" value="Genomic_DNA"/>
</dbReference>
<evidence type="ECO:0000313" key="5">
    <source>
        <dbReference type="Proteomes" id="UP000661894"/>
    </source>
</evidence>
<dbReference type="InterPro" id="IPR024020">
    <property type="entry name" value="Anit_sigma_mycothiol_RsrA"/>
</dbReference>
<protein>
    <submittedName>
        <fullName evidence="4">Mycothiol system anti-sigma-R factor</fullName>
    </submittedName>
</protein>
<gene>
    <name evidence="4" type="ORF">H9624_11960</name>
</gene>
<keyword evidence="5" id="KW-1185">Reference proteome</keyword>
<keyword evidence="2" id="KW-0804">Transcription</keyword>
<name>A0ABR8Z444_9MICO</name>
<accession>A0ABR8Z444</accession>
<dbReference type="InterPro" id="IPR027383">
    <property type="entry name" value="Znf_put"/>
</dbReference>
<dbReference type="Gene3D" id="1.10.10.1320">
    <property type="entry name" value="Anti-sigma factor, zinc-finger domain"/>
    <property type="match status" value="1"/>
</dbReference>
<feature type="domain" description="Putative zinc-finger" evidence="3">
    <location>
        <begin position="16"/>
        <end position="50"/>
    </location>
</feature>
<evidence type="ECO:0000256" key="2">
    <source>
        <dbReference type="ARBA" id="ARBA00023163"/>
    </source>
</evidence>
<keyword evidence="1" id="KW-0805">Transcription regulation</keyword>
<dbReference type="Proteomes" id="UP000661894">
    <property type="component" value="Unassembled WGS sequence"/>
</dbReference>
<dbReference type="RefSeq" id="WP_251840132.1">
    <property type="nucleotide sequence ID" value="NZ_JACSPO010000007.1"/>
</dbReference>
<proteinExistence type="predicted"/>
<sequence>MTDHTDPLQDISACRCEELLEHLFEFVDSEMDDHDRERLRRHLDECPTCREATDAETRVRLLLRRSCQEVAPSTLRLRVITQISVLRSGGSPV</sequence>
<dbReference type="InterPro" id="IPR041916">
    <property type="entry name" value="Anti_sigma_zinc_sf"/>
</dbReference>